<dbReference type="EMBL" id="PITJ01001815">
    <property type="protein sequence ID" value="TBT98295.1"/>
    <property type="molecule type" value="Genomic_DNA"/>
</dbReference>
<gene>
    <name evidence="1" type="ORF">CWI37_1815p0010</name>
</gene>
<feature type="non-terminal residue" evidence="1">
    <location>
        <position position="1"/>
    </location>
</feature>
<evidence type="ECO:0000313" key="1">
    <source>
        <dbReference type="EMBL" id="TBT98295.1"/>
    </source>
</evidence>
<protein>
    <submittedName>
        <fullName evidence="1">Uncharacterized protein</fullName>
    </submittedName>
</protein>
<organism evidence="1 2">
    <name type="scientific">Hamiltosporidium tvaerminnensis</name>
    <dbReference type="NCBI Taxonomy" id="1176355"/>
    <lineage>
        <taxon>Eukaryota</taxon>
        <taxon>Fungi</taxon>
        <taxon>Fungi incertae sedis</taxon>
        <taxon>Microsporidia</taxon>
        <taxon>Dubosqiidae</taxon>
        <taxon>Hamiltosporidium</taxon>
    </lineage>
</organism>
<comment type="caution">
    <text evidence="1">The sequence shown here is derived from an EMBL/GenBank/DDBJ whole genome shotgun (WGS) entry which is preliminary data.</text>
</comment>
<accession>A0A4Q9KUN2</accession>
<dbReference type="AlphaFoldDB" id="A0A4Q9KUN2"/>
<evidence type="ECO:0000313" key="2">
    <source>
        <dbReference type="Proteomes" id="UP000292362"/>
    </source>
</evidence>
<proteinExistence type="predicted"/>
<reference evidence="1 2" key="1">
    <citation type="submission" date="2017-12" db="EMBL/GenBank/DDBJ databases">
        <authorList>
            <person name="Pombert J.-F."/>
            <person name="Haag K.L."/>
            <person name="Ebert D."/>
        </authorList>
    </citation>
    <scope>NUCLEOTIDE SEQUENCE [LARGE SCALE GENOMIC DNA]</scope>
    <source>
        <strain evidence="1">FI-OER-3-3</strain>
    </source>
</reference>
<sequence>QQELINLQVSLIIRIIENIKISSNIYMSSKSSNYKGVICSKILKVIYSVNFVDNSVIEIVKNKYKDVNFVESSVIDIVKNKYKEYI</sequence>
<dbReference type="Proteomes" id="UP000292362">
    <property type="component" value="Unassembled WGS sequence"/>
</dbReference>
<name>A0A4Q9KUN2_9MICR</name>
<dbReference type="VEuPathDB" id="MicrosporidiaDB:CWI37_1815p0010"/>